<feature type="transmembrane region" description="Helical" evidence="1">
    <location>
        <begin position="92"/>
        <end position="116"/>
    </location>
</feature>
<dbReference type="Proteomes" id="UP001597114">
    <property type="component" value="Unassembled WGS sequence"/>
</dbReference>
<comment type="caution">
    <text evidence="2">The sequence shown here is derived from an EMBL/GenBank/DDBJ whole genome shotgun (WGS) entry which is preliminary data.</text>
</comment>
<dbReference type="Pfam" id="PF11255">
    <property type="entry name" value="DUF3054"/>
    <property type="match status" value="1"/>
</dbReference>
<sequence length="126" mass="13145">MSPRRIPALAFAADVIAVVVFAAVGRISHAEAESLSGLLATAAPFLIGLVASWATPVVRAHPVGFRAGAVVLAGTAVLGLLLRAAFTWRLPLSFAVVTVVSLAVLLIGWRALSLLVSHRADQRAMR</sequence>
<dbReference type="PANTHER" id="PTHR35283:SF3">
    <property type="entry name" value="T12C22.21 PROTEIN"/>
    <property type="match status" value="1"/>
</dbReference>
<dbReference type="PANTHER" id="PTHR35283">
    <property type="entry name" value="T12C22.21 PROTEIN"/>
    <property type="match status" value="1"/>
</dbReference>
<evidence type="ECO:0000313" key="2">
    <source>
        <dbReference type="EMBL" id="MFD1519510.1"/>
    </source>
</evidence>
<keyword evidence="3" id="KW-1185">Reference proteome</keyword>
<feature type="transmembrane region" description="Helical" evidence="1">
    <location>
        <begin position="67"/>
        <end position="86"/>
    </location>
</feature>
<proteinExistence type="predicted"/>
<name>A0ABW4EYX4_9PSEU</name>
<accession>A0ABW4EYX4</accession>
<reference evidence="3" key="1">
    <citation type="journal article" date="2019" name="Int. J. Syst. Evol. Microbiol.">
        <title>The Global Catalogue of Microorganisms (GCM) 10K type strain sequencing project: providing services to taxonomists for standard genome sequencing and annotation.</title>
        <authorList>
            <consortium name="The Broad Institute Genomics Platform"/>
            <consortium name="The Broad Institute Genome Sequencing Center for Infectious Disease"/>
            <person name="Wu L."/>
            <person name="Ma J."/>
        </authorList>
    </citation>
    <scope>NUCLEOTIDE SEQUENCE [LARGE SCALE GENOMIC DNA]</scope>
    <source>
        <strain evidence="3">CCM 7043</strain>
    </source>
</reference>
<evidence type="ECO:0000313" key="3">
    <source>
        <dbReference type="Proteomes" id="UP001597114"/>
    </source>
</evidence>
<evidence type="ECO:0000256" key="1">
    <source>
        <dbReference type="SAM" id="Phobius"/>
    </source>
</evidence>
<keyword evidence="1" id="KW-1133">Transmembrane helix</keyword>
<dbReference type="RefSeq" id="WP_344725360.1">
    <property type="nucleotide sequence ID" value="NZ_BAAAUS010000030.1"/>
</dbReference>
<organism evidence="2 3">
    <name type="scientific">Pseudonocardia yunnanensis</name>
    <dbReference type="NCBI Taxonomy" id="58107"/>
    <lineage>
        <taxon>Bacteria</taxon>
        <taxon>Bacillati</taxon>
        <taxon>Actinomycetota</taxon>
        <taxon>Actinomycetes</taxon>
        <taxon>Pseudonocardiales</taxon>
        <taxon>Pseudonocardiaceae</taxon>
        <taxon>Pseudonocardia</taxon>
    </lineage>
</organism>
<dbReference type="InterPro" id="IPR021414">
    <property type="entry name" value="DUF3054"/>
</dbReference>
<keyword evidence="1" id="KW-0472">Membrane</keyword>
<gene>
    <name evidence="2" type="ORF">ACFSJD_18605</name>
</gene>
<dbReference type="EMBL" id="JBHUCO010000018">
    <property type="protein sequence ID" value="MFD1519510.1"/>
    <property type="molecule type" value="Genomic_DNA"/>
</dbReference>
<protein>
    <submittedName>
        <fullName evidence="2">DUF3054 domain-containing protein</fullName>
    </submittedName>
</protein>
<feature type="transmembrane region" description="Helical" evidence="1">
    <location>
        <begin position="34"/>
        <end position="55"/>
    </location>
</feature>
<feature type="transmembrane region" description="Helical" evidence="1">
    <location>
        <begin position="7"/>
        <end position="28"/>
    </location>
</feature>
<keyword evidence="1" id="KW-0812">Transmembrane</keyword>